<dbReference type="InterPro" id="IPR029787">
    <property type="entry name" value="Nucleotide_cyclase"/>
</dbReference>
<dbReference type="Proteomes" id="UP000281955">
    <property type="component" value="Unassembled WGS sequence"/>
</dbReference>
<feature type="transmembrane region" description="Helical" evidence="1">
    <location>
        <begin position="144"/>
        <end position="168"/>
    </location>
</feature>
<dbReference type="Gene3D" id="3.20.20.450">
    <property type="entry name" value="EAL domain"/>
    <property type="match status" value="1"/>
</dbReference>
<dbReference type="SMART" id="SM00267">
    <property type="entry name" value="GGDEF"/>
    <property type="match status" value="1"/>
</dbReference>
<dbReference type="InterPro" id="IPR050706">
    <property type="entry name" value="Cyclic-di-GMP_PDE-like"/>
</dbReference>
<dbReference type="CDD" id="cd01948">
    <property type="entry name" value="EAL"/>
    <property type="match status" value="1"/>
</dbReference>
<dbReference type="Gene3D" id="3.30.450.40">
    <property type="match status" value="1"/>
</dbReference>
<sequence>MDERQRPSRRLLVTCLLVAGLGTLAVLLVHGGSQVGRELTLPVWALTVAMACGEASVIHLPQRRHSLAVSFTPVALVAGLAFASGPWFVPAAAAGVAAVLAFKRQSPTKKLFNIANAALDVAVAQAVFHLLDGAPDAATWRTSLALYAAVLVGAAVSLGALTAVMALATRSLSLAAARRVIVTGLVLDGATGCVGLLVVVLTTTAPVGLAPLSVLLVLLLGGSLALNRLDMRERRLQSLYRFTSAVGDIRDTDELAWTILREARDILHCDVAELRLPMPNDLPALALRVGTDGTSTVLDPVTEGDAPAEPDAMSVALLSGGKELGTLSVAARWRFLHSFSAQDLMLLRGLADHAAAALHGTLLLDQVRREAAEREHQALHDSVTQLPNRRALGETAQRWALEHDEGFAVLSLDLLGFGGINDALGQDTGDLLLHEVGRRLLWNSAAGHVARLGNDEFAVLVPDVATLREATLAARGVLRPLAEPFALHGLTLEVRVNAGLALGTAGSGDPQALLQKADIALAVAKRDDVELHLYDLADDARGARRLQLVSDLRLAVAAATLEVFYQPKLDPRTGRVTGAEALARWQHPAEGFVPPDEFIPLAEHAGLIRALTSSVLRTALNACAGWRADGHDLTIAVNLSPRMLVDEHLPEQIEAALFEAGLPPEVLVLEITESAVMSDVQIARRVLETLRLMGVSLSLDDYGTGHSSLSYLATLPVNEIKLDKSFTLGLPYEPAALAIVRSTIALGHELGLTVVAEGVEEDGARALLADWECDVVQGYYYSRPLPASGFLAWLDAHADAVAAISR</sequence>
<comment type="caution">
    <text evidence="4">The sequence shown here is derived from an EMBL/GenBank/DDBJ whole genome shotgun (WGS) entry which is preliminary data.</text>
</comment>
<dbReference type="Pfam" id="PF00990">
    <property type="entry name" value="GGDEF"/>
    <property type="match status" value="1"/>
</dbReference>
<keyword evidence="1" id="KW-1133">Transmembrane helix</keyword>
<dbReference type="InterPro" id="IPR001633">
    <property type="entry name" value="EAL_dom"/>
</dbReference>
<dbReference type="PANTHER" id="PTHR33121">
    <property type="entry name" value="CYCLIC DI-GMP PHOSPHODIESTERASE PDEF"/>
    <property type="match status" value="1"/>
</dbReference>
<feature type="transmembrane region" description="Helical" evidence="1">
    <location>
        <begin position="180"/>
        <end position="201"/>
    </location>
</feature>
<keyword evidence="5" id="KW-1185">Reference proteome</keyword>
<dbReference type="InterPro" id="IPR035919">
    <property type="entry name" value="EAL_sf"/>
</dbReference>
<accession>A0A420XLH5</accession>
<dbReference type="SUPFAM" id="SSF141868">
    <property type="entry name" value="EAL domain-like"/>
    <property type="match status" value="1"/>
</dbReference>
<dbReference type="EMBL" id="RBWV01000015">
    <property type="protein sequence ID" value="RKS69386.1"/>
    <property type="molecule type" value="Genomic_DNA"/>
</dbReference>
<feature type="domain" description="GGDEF" evidence="3">
    <location>
        <begin position="405"/>
        <end position="539"/>
    </location>
</feature>
<dbReference type="PROSITE" id="PS50887">
    <property type="entry name" value="GGDEF"/>
    <property type="match status" value="1"/>
</dbReference>
<evidence type="ECO:0000313" key="4">
    <source>
        <dbReference type="EMBL" id="RKS69386.1"/>
    </source>
</evidence>
<feature type="transmembrane region" description="Helical" evidence="1">
    <location>
        <begin position="73"/>
        <end position="102"/>
    </location>
</feature>
<keyword evidence="1" id="KW-0812">Transmembrane</keyword>
<feature type="transmembrane region" description="Helical" evidence="1">
    <location>
        <begin position="207"/>
        <end position="226"/>
    </location>
</feature>
<dbReference type="Pfam" id="PF00563">
    <property type="entry name" value="EAL"/>
    <property type="match status" value="1"/>
</dbReference>
<dbReference type="SUPFAM" id="SSF55073">
    <property type="entry name" value="Nucleotide cyclase"/>
    <property type="match status" value="1"/>
</dbReference>
<evidence type="ECO:0000313" key="5">
    <source>
        <dbReference type="Proteomes" id="UP000281955"/>
    </source>
</evidence>
<protein>
    <submittedName>
        <fullName evidence="4">Diguanylate cyclase (GGDEF)-like protein</fullName>
    </submittedName>
</protein>
<dbReference type="InterPro" id="IPR000160">
    <property type="entry name" value="GGDEF_dom"/>
</dbReference>
<proteinExistence type="predicted"/>
<reference evidence="4 5" key="1">
    <citation type="submission" date="2018-10" db="EMBL/GenBank/DDBJ databases">
        <title>Genomic Encyclopedia of Archaeal and Bacterial Type Strains, Phase II (KMG-II): from individual species to whole genera.</title>
        <authorList>
            <person name="Goeker M."/>
        </authorList>
    </citation>
    <scope>NUCLEOTIDE SEQUENCE [LARGE SCALE GENOMIC DNA]</scope>
    <source>
        <strain evidence="4 5">RP-AC37</strain>
    </source>
</reference>
<dbReference type="InParanoid" id="A0A420XLH5"/>
<dbReference type="OrthoDB" id="23692at2"/>
<dbReference type="RefSeq" id="WP_121194801.1">
    <property type="nucleotide sequence ID" value="NZ_RBWV01000015.1"/>
</dbReference>
<dbReference type="AlphaFoldDB" id="A0A420XLH5"/>
<name>A0A420XLH5_9ACTN</name>
<dbReference type="CDD" id="cd01949">
    <property type="entry name" value="GGDEF"/>
    <property type="match status" value="1"/>
</dbReference>
<evidence type="ECO:0000259" key="2">
    <source>
        <dbReference type="PROSITE" id="PS50883"/>
    </source>
</evidence>
<dbReference type="SUPFAM" id="SSF55781">
    <property type="entry name" value="GAF domain-like"/>
    <property type="match status" value="1"/>
</dbReference>
<dbReference type="GO" id="GO:0071111">
    <property type="term" value="F:cyclic-guanylate-specific phosphodiesterase activity"/>
    <property type="evidence" value="ECO:0007669"/>
    <property type="project" value="InterPro"/>
</dbReference>
<evidence type="ECO:0000256" key="1">
    <source>
        <dbReference type="SAM" id="Phobius"/>
    </source>
</evidence>
<dbReference type="NCBIfam" id="TIGR00254">
    <property type="entry name" value="GGDEF"/>
    <property type="match status" value="1"/>
</dbReference>
<evidence type="ECO:0000259" key="3">
    <source>
        <dbReference type="PROSITE" id="PS50887"/>
    </source>
</evidence>
<feature type="domain" description="EAL" evidence="2">
    <location>
        <begin position="545"/>
        <end position="798"/>
    </location>
</feature>
<dbReference type="PROSITE" id="PS50883">
    <property type="entry name" value="EAL"/>
    <property type="match status" value="1"/>
</dbReference>
<feature type="transmembrane region" description="Helical" evidence="1">
    <location>
        <begin position="41"/>
        <end position="61"/>
    </location>
</feature>
<dbReference type="InterPro" id="IPR029016">
    <property type="entry name" value="GAF-like_dom_sf"/>
</dbReference>
<organism evidence="4 5">
    <name type="scientific">Motilibacter peucedani</name>
    <dbReference type="NCBI Taxonomy" id="598650"/>
    <lineage>
        <taxon>Bacteria</taxon>
        <taxon>Bacillati</taxon>
        <taxon>Actinomycetota</taxon>
        <taxon>Actinomycetes</taxon>
        <taxon>Motilibacterales</taxon>
        <taxon>Motilibacteraceae</taxon>
        <taxon>Motilibacter</taxon>
    </lineage>
</organism>
<gene>
    <name evidence="4" type="ORF">CLV35_3564</name>
</gene>
<dbReference type="SMART" id="SM00052">
    <property type="entry name" value="EAL"/>
    <property type="match status" value="1"/>
</dbReference>
<keyword evidence="1" id="KW-0472">Membrane</keyword>
<dbReference type="InterPro" id="IPR043128">
    <property type="entry name" value="Rev_trsase/Diguanyl_cyclase"/>
</dbReference>
<dbReference type="Gene3D" id="3.30.70.270">
    <property type="match status" value="1"/>
</dbReference>
<dbReference type="PANTHER" id="PTHR33121:SF79">
    <property type="entry name" value="CYCLIC DI-GMP PHOSPHODIESTERASE PDED-RELATED"/>
    <property type="match status" value="1"/>
</dbReference>